<dbReference type="Proteomes" id="UP000828390">
    <property type="component" value="Unassembled WGS sequence"/>
</dbReference>
<protein>
    <submittedName>
        <fullName evidence="1">Uncharacterized protein</fullName>
    </submittedName>
</protein>
<sequence length="225" mass="25278">MDRPAPSSLEPEQCYIGVFWGAVCLGSCGVAYVCRSVVNTPPPHQRTHAERACARTRYRPKPPTSGDSRDYAPSTILLLRATTDQSKKPTKDPMTLVARPGEHLIAIIHGSGSADIEDVDNVTKEFTKRGWKVLKRQLAKPEDSSQDLYERYGVVPTTLPDSMIARLDVENVQKRSNSYQPPALQIRNQMQKEYEQCPCNKATGCIVPQKGKYEYRQRKDIAKTK</sequence>
<accession>A0A9D3Y3Z1</accession>
<evidence type="ECO:0000313" key="1">
    <source>
        <dbReference type="EMBL" id="KAH3693308.1"/>
    </source>
</evidence>
<organism evidence="1 2">
    <name type="scientific">Dreissena polymorpha</name>
    <name type="common">Zebra mussel</name>
    <name type="synonym">Mytilus polymorpha</name>
    <dbReference type="NCBI Taxonomy" id="45954"/>
    <lineage>
        <taxon>Eukaryota</taxon>
        <taxon>Metazoa</taxon>
        <taxon>Spiralia</taxon>
        <taxon>Lophotrochozoa</taxon>
        <taxon>Mollusca</taxon>
        <taxon>Bivalvia</taxon>
        <taxon>Autobranchia</taxon>
        <taxon>Heteroconchia</taxon>
        <taxon>Euheterodonta</taxon>
        <taxon>Imparidentia</taxon>
        <taxon>Neoheterodontei</taxon>
        <taxon>Myida</taxon>
        <taxon>Dreissenoidea</taxon>
        <taxon>Dreissenidae</taxon>
        <taxon>Dreissena</taxon>
    </lineage>
</organism>
<keyword evidence="2" id="KW-1185">Reference proteome</keyword>
<gene>
    <name evidence="1" type="ORF">DPMN_192712</name>
</gene>
<proteinExistence type="predicted"/>
<dbReference type="AlphaFoldDB" id="A0A9D3Y3Z1"/>
<dbReference type="EMBL" id="JAIWYP010000017">
    <property type="protein sequence ID" value="KAH3693308.1"/>
    <property type="molecule type" value="Genomic_DNA"/>
</dbReference>
<reference evidence="1" key="2">
    <citation type="submission" date="2020-11" db="EMBL/GenBank/DDBJ databases">
        <authorList>
            <person name="McCartney M.A."/>
            <person name="Auch B."/>
            <person name="Kono T."/>
            <person name="Mallez S."/>
            <person name="Becker A."/>
            <person name="Gohl D.M."/>
            <person name="Silverstein K.A.T."/>
            <person name="Koren S."/>
            <person name="Bechman K.B."/>
            <person name="Herman A."/>
            <person name="Abrahante J.E."/>
            <person name="Garbe J."/>
        </authorList>
    </citation>
    <scope>NUCLEOTIDE SEQUENCE</scope>
    <source>
        <strain evidence="1">Duluth1</strain>
        <tissue evidence="1">Whole animal</tissue>
    </source>
</reference>
<comment type="caution">
    <text evidence="1">The sequence shown here is derived from an EMBL/GenBank/DDBJ whole genome shotgun (WGS) entry which is preliminary data.</text>
</comment>
<reference evidence="1" key="1">
    <citation type="journal article" date="2019" name="bioRxiv">
        <title>The Genome of the Zebra Mussel, Dreissena polymorpha: A Resource for Invasive Species Research.</title>
        <authorList>
            <person name="McCartney M.A."/>
            <person name="Auch B."/>
            <person name="Kono T."/>
            <person name="Mallez S."/>
            <person name="Zhang Y."/>
            <person name="Obille A."/>
            <person name="Becker A."/>
            <person name="Abrahante J.E."/>
            <person name="Garbe J."/>
            <person name="Badalamenti J.P."/>
            <person name="Herman A."/>
            <person name="Mangelson H."/>
            <person name="Liachko I."/>
            <person name="Sullivan S."/>
            <person name="Sone E.D."/>
            <person name="Koren S."/>
            <person name="Silverstein K.A.T."/>
            <person name="Beckman K.B."/>
            <person name="Gohl D.M."/>
        </authorList>
    </citation>
    <scope>NUCLEOTIDE SEQUENCE</scope>
    <source>
        <strain evidence="1">Duluth1</strain>
        <tissue evidence="1">Whole animal</tissue>
    </source>
</reference>
<name>A0A9D3Y3Z1_DREPO</name>
<evidence type="ECO:0000313" key="2">
    <source>
        <dbReference type="Proteomes" id="UP000828390"/>
    </source>
</evidence>